<proteinExistence type="predicted"/>
<dbReference type="Proteomes" id="UP000031971">
    <property type="component" value="Unassembled WGS sequence"/>
</dbReference>
<dbReference type="RefSeq" id="WP_009870800.1">
    <property type="nucleotide sequence ID" value="NZ_JXSL01000030.1"/>
</dbReference>
<dbReference type="AlphaFoldDB" id="A0A0C2YU96"/>
<reference evidence="1 2" key="1">
    <citation type="submission" date="2015-01" db="EMBL/GenBank/DDBJ databases">
        <title>Genome Sequence of Magnetospirillum magnetotacticum Strain MS-1.</title>
        <authorList>
            <person name="Marinov G.K."/>
            <person name="Smalley M.D."/>
            <person name="DeSalvo G."/>
        </authorList>
    </citation>
    <scope>NUCLEOTIDE SEQUENCE [LARGE SCALE GENOMIC DNA]</scope>
    <source>
        <strain evidence="1 2">MS-1</strain>
    </source>
</reference>
<name>A0A0C2YU96_PARME</name>
<dbReference type="GO" id="GO:0019068">
    <property type="term" value="P:virion assembly"/>
    <property type="evidence" value="ECO:0007669"/>
    <property type="project" value="InterPro"/>
</dbReference>
<dbReference type="Pfam" id="PF05354">
    <property type="entry name" value="Phage_attach"/>
    <property type="match status" value="1"/>
</dbReference>
<evidence type="ECO:0000313" key="1">
    <source>
        <dbReference type="EMBL" id="KIL98275.1"/>
    </source>
</evidence>
<dbReference type="OrthoDB" id="8410231at2"/>
<dbReference type="EMBL" id="JXSL01000030">
    <property type="protein sequence ID" value="KIL98275.1"/>
    <property type="molecule type" value="Genomic_DNA"/>
</dbReference>
<keyword evidence="2" id="KW-1185">Reference proteome</keyword>
<evidence type="ECO:0000313" key="2">
    <source>
        <dbReference type="Proteomes" id="UP000031971"/>
    </source>
</evidence>
<organism evidence="1 2">
    <name type="scientific">Paramagnetospirillum magnetotacticum MS-1</name>
    <dbReference type="NCBI Taxonomy" id="272627"/>
    <lineage>
        <taxon>Bacteria</taxon>
        <taxon>Pseudomonadati</taxon>
        <taxon>Pseudomonadota</taxon>
        <taxon>Alphaproteobacteria</taxon>
        <taxon>Rhodospirillales</taxon>
        <taxon>Magnetospirillaceae</taxon>
        <taxon>Paramagnetospirillum</taxon>
    </lineage>
</organism>
<dbReference type="InterPro" id="IPR008018">
    <property type="entry name" value="Phage_tail_attach_FII"/>
</dbReference>
<protein>
    <submittedName>
        <fullName evidence="1">Uncharacterized protein</fullName>
    </submittedName>
</protein>
<dbReference type="STRING" id="272627.CCC_01336"/>
<comment type="caution">
    <text evidence="1">The sequence shown here is derived from an EMBL/GenBank/DDBJ whole genome shotgun (WGS) entry which is preliminary data.</text>
</comment>
<gene>
    <name evidence="1" type="ORF">CCC_01336</name>
</gene>
<sequence>MTAFIDALDDLFADPNMAVTVSYQGRSIRALVRRPDRDIEFSDITVQTSTAVFEIRRREVPAPQAGDVIVHDGDSFVVQGEPRLDAERLVWTIDVRPA</sequence>
<accession>A0A0C2YU96</accession>